<evidence type="ECO:0000256" key="1">
    <source>
        <dbReference type="SAM" id="SignalP"/>
    </source>
</evidence>
<keyword evidence="3" id="KW-1185">Reference proteome</keyword>
<dbReference type="OrthoDB" id="996821at2759"/>
<gene>
    <name evidence="2" type="ORF">J1N35_014382</name>
</gene>
<dbReference type="PANTHER" id="PTHR32108">
    <property type="entry name" value="DNA-DIRECTED RNA POLYMERASE SUBUNIT ALPHA"/>
    <property type="match status" value="1"/>
</dbReference>
<sequence>MSWSLGFLALLSMEVTNKFLGDMIMSMVKQLNKTPISISLLSLLLNSEPHREALVRVLKQAYVTQNMSVDNVSHLVWSILVSNYISFNNDEIPPNGRGSTKELHISVKCKVYSMVRVLINNGSSINILPLSILSKLHVDPSYMVSSPLVV</sequence>
<protein>
    <recommendedName>
        <fullName evidence="4">Clathrin/coatomer adaptor adaptin-like N-terminal domain-containing protein</fullName>
    </recommendedName>
</protein>
<dbReference type="Proteomes" id="UP000828251">
    <property type="component" value="Unassembled WGS sequence"/>
</dbReference>
<dbReference type="EMBL" id="JAIQCV010000005">
    <property type="protein sequence ID" value="KAH1097461.1"/>
    <property type="molecule type" value="Genomic_DNA"/>
</dbReference>
<evidence type="ECO:0000313" key="2">
    <source>
        <dbReference type="EMBL" id="KAH1097461.1"/>
    </source>
</evidence>
<keyword evidence="1" id="KW-0732">Signal</keyword>
<reference evidence="2 3" key="1">
    <citation type="journal article" date="2021" name="Plant Biotechnol. J.">
        <title>Multi-omics assisted identification of the key and species-specific regulatory components of drought-tolerant mechanisms in Gossypium stocksii.</title>
        <authorList>
            <person name="Yu D."/>
            <person name="Ke L."/>
            <person name="Zhang D."/>
            <person name="Wu Y."/>
            <person name="Sun Y."/>
            <person name="Mei J."/>
            <person name="Sun J."/>
            <person name="Sun Y."/>
        </authorList>
    </citation>
    <scope>NUCLEOTIDE SEQUENCE [LARGE SCALE GENOMIC DNA]</scope>
    <source>
        <strain evidence="3">cv. E1</strain>
        <tissue evidence="2">Leaf</tissue>
    </source>
</reference>
<dbReference type="AlphaFoldDB" id="A0A9D4A9P1"/>
<feature type="signal peptide" evidence="1">
    <location>
        <begin position="1"/>
        <end position="21"/>
    </location>
</feature>
<accession>A0A9D4A9P1</accession>
<proteinExistence type="predicted"/>
<comment type="caution">
    <text evidence="2">The sequence shown here is derived from an EMBL/GenBank/DDBJ whole genome shotgun (WGS) entry which is preliminary data.</text>
</comment>
<evidence type="ECO:0008006" key="4">
    <source>
        <dbReference type="Google" id="ProtNLM"/>
    </source>
</evidence>
<name>A0A9D4A9P1_9ROSI</name>
<feature type="chain" id="PRO_5038887991" description="Clathrin/coatomer adaptor adaptin-like N-terminal domain-containing protein" evidence="1">
    <location>
        <begin position="22"/>
        <end position="150"/>
    </location>
</feature>
<evidence type="ECO:0000313" key="3">
    <source>
        <dbReference type="Proteomes" id="UP000828251"/>
    </source>
</evidence>
<dbReference type="PANTHER" id="PTHR32108:SF9">
    <property type="entry name" value="REVERSE TRANSCRIPTASE RNASE H-LIKE DOMAIN-CONTAINING PROTEIN"/>
    <property type="match status" value="1"/>
</dbReference>
<organism evidence="2 3">
    <name type="scientific">Gossypium stocksii</name>
    <dbReference type="NCBI Taxonomy" id="47602"/>
    <lineage>
        <taxon>Eukaryota</taxon>
        <taxon>Viridiplantae</taxon>
        <taxon>Streptophyta</taxon>
        <taxon>Embryophyta</taxon>
        <taxon>Tracheophyta</taxon>
        <taxon>Spermatophyta</taxon>
        <taxon>Magnoliopsida</taxon>
        <taxon>eudicotyledons</taxon>
        <taxon>Gunneridae</taxon>
        <taxon>Pentapetalae</taxon>
        <taxon>rosids</taxon>
        <taxon>malvids</taxon>
        <taxon>Malvales</taxon>
        <taxon>Malvaceae</taxon>
        <taxon>Malvoideae</taxon>
        <taxon>Gossypium</taxon>
    </lineage>
</organism>